<accession>A0A4R5C5H3</accession>
<dbReference type="OrthoDB" id="9816502at2"/>
<gene>
    <name evidence="1" type="ORF">E1298_09800</name>
</gene>
<keyword evidence="2" id="KW-1185">Reference proteome</keyword>
<dbReference type="Proteomes" id="UP000294513">
    <property type="component" value="Unassembled WGS sequence"/>
</dbReference>
<dbReference type="SUPFAM" id="SSF101898">
    <property type="entry name" value="NHL repeat"/>
    <property type="match status" value="1"/>
</dbReference>
<comment type="caution">
    <text evidence="1">The sequence shown here is derived from an EMBL/GenBank/DDBJ whole genome shotgun (WGS) entry which is preliminary data.</text>
</comment>
<name>A0A4R5C5H3_9ACTN</name>
<evidence type="ECO:0000313" key="1">
    <source>
        <dbReference type="EMBL" id="TDD93343.1"/>
    </source>
</evidence>
<dbReference type="EMBL" id="SMKU01000033">
    <property type="protein sequence ID" value="TDD93343.1"/>
    <property type="molecule type" value="Genomic_DNA"/>
</dbReference>
<proteinExistence type="predicted"/>
<sequence length="714" mass="75392">MAPAEWTGLGGLGEVTWARAADAAVIAVGTSSGHLYLRRRGGAGWRWEHAGRPPGAVDVLGAALLPGTPAVLARDSKGDSRVWLHQPEAGRRPWTRLTGPDPDADLERFDSADIALSTTRLGAEVRDTLVVSSAAGRPWIRQGVDPGAAAWLQIAADADWIVVELATALASVASGAEPQQHIFAVTVDRETWDEIALRVAVLENSRWTWINPGSPPNDGFIHALSATSFRDGGGRLQACAAVIGTDDNAMMVTGSGRDWRWVDLGQAPGRHRIREAVLTDKGPDPRPGAEPVLVASASPGHLWARSLTGDWTDLGATPREGSVDPTAALELDGQRVWAAGVSSSSDLWTFESDDTGGHWEDHGRPAPAASVVGAHTDDFEILEKRRVVVHVIDANGALWSCDRWGRSGAGLSDSRGFWTRHGQPAPGVTCAEGVGVFTAGIGSARPTWAFVIGGDGRLWAKRGHRGGWTWVDHGAPPGRSIKTGVPPFAVDLLSGRPTVFALADDGRIWMSAEGPRWIDCGVPQGQLIFAIVGAAAPVSLAGLLPAAVVITGDGHLWITDSDGDAFHWTDLGTPAPSEKIVAGIGIEVVADLPDSSALDIAVGSQSGQVWCHRWARGRPSHWTKHGRPTDARIRSGIGTMPDPANPSGCLIAVVGGDQQIWVTPSTTPGAWTRWDPRPATTTITGGKAATLLDMPCAVVLDADRRVNIATPERT</sequence>
<dbReference type="SUPFAM" id="SSF89372">
    <property type="entry name" value="Fucose-specific lectin"/>
    <property type="match status" value="1"/>
</dbReference>
<protein>
    <submittedName>
        <fullName evidence="1">Uncharacterized protein</fullName>
    </submittedName>
</protein>
<organism evidence="1 2">
    <name type="scientific">Actinomadura rubrisoli</name>
    <dbReference type="NCBI Taxonomy" id="2530368"/>
    <lineage>
        <taxon>Bacteria</taxon>
        <taxon>Bacillati</taxon>
        <taxon>Actinomycetota</taxon>
        <taxon>Actinomycetes</taxon>
        <taxon>Streptosporangiales</taxon>
        <taxon>Thermomonosporaceae</taxon>
        <taxon>Actinomadura</taxon>
    </lineage>
</organism>
<dbReference type="AlphaFoldDB" id="A0A4R5C5H3"/>
<reference evidence="1 2" key="1">
    <citation type="submission" date="2019-03" db="EMBL/GenBank/DDBJ databases">
        <title>Draft genome sequences of novel Actinobacteria.</title>
        <authorList>
            <person name="Sahin N."/>
            <person name="Ay H."/>
            <person name="Saygin H."/>
        </authorList>
    </citation>
    <scope>NUCLEOTIDE SEQUENCE [LARGE SCALE GENOMIC DNA]</scope>
    <source>
        <strain evidence="1 2">H3C3</strain>
    </source>
</reference>
<evidence type="ECO:0000313" key="2">
    <source>
        <dbReference type="Proteomes" id="UP000294513"/>
    </source>
</evidence>
<dbReference type="RefSeq" id="WP_131891440.1">
    <property type="nucleotide sequence ID" value="NZ_SMKU01000033.1"/>
</dbReference>